<evidence type="ECO:0000313" key="2">
    <source>
        <dbReference type="EMBL" id="BDD10262.1"/>
    </source>
</evidence>
<gene>
    <name evidence="2" type="ORF">FUAX_26940</name>
</gene>
<dbReference type="RefSeq" id="WP_338391832.1">
    <property type="nucleotide sequence ID" value="NZ_AP025314.1"/>
</dbReference>
<accession>A0AAU9CTB0</accession>
<organism evidence="2 3">
    <name type="scientific">Fulvitalea axinellae</name>
    <dbReference type="NCBI Taxonomy" id="1182444"/>
    <lineage>
        <taxon>Bacteria</taxon>
        <taxon>Pseudomonadati</taxon>
        <taxon>Bacteroidota</taxon>
        <taxon>Cytophagia</taxon>
        <taxon>Cytophagales</taxon>
        <taxon>Persicobacteraceae</taxon>
        <taxon>Fulvitalea</taxon>
    </lineage>
</organism>
<evidence type="ECO:0000256" key="1">
    <source>
        <dbReference type="SAM" id="MobiDB-lite"/>
    </source>
</evidence>
<dbReference type="KEGG" id="fax:FUAX_26940"/>
<dbReference type="EMBL" id="AP025314">
    <property type="protein sequence ID" value="BDD10262.1"/>
    <property type="molecule type" value="Genomic_DNA"/>
</dbReference>
<feature type="region of interest" description="Disordered" evidence="1">
    <location>
        <begin position="87"/>
        <end position="144"/>
    </location>
</feature>
<dbReference type="Proteomes" id="UP001348817">
    <property type="component" value="Chromosome"/>
</dbReference>
<reference evidence="2 3" key="1">
    <citation type="submission" date="2021-12" db="EMBL/GenBank/DDBJ databases">
        <title>Genome sequencing of bacteria with rrn-lacking chromosome and rrn-plasmid.</title>
        <authorList>
            <person name="Anda M."/>
            <person name="Iwasaki W."/>
        </authorList>
    </citation>
    <scope>NUCLEOTIDE SEQUENCE [LARGE SCALE GENOMIC DNA]</scope>
    <source>
        <strain evidence="2 3">DSM 100852</strain>
    </source>
</reference>
<sequence length="144" mass="15412">MKGMVRVLFVILFLVCSTMGLKAQKLVEETALKSAKSSLSKPDLAPPPVKIRPIGITVQSPMPPVNDIPWPTVKSSTPPALPKLLHIAPPEPANPNQGYMPGRADAPQGTPSQSVVAKKIKSFPPIKPIAPAPKIKKIKPPKPR</sequence>
<evidence type="ECO:0000313" key="3">
    <source>
        <dbReference type="Proteomes" id="UP001348817"/>
    </source>
</evidence>
<protein>
    <submittedName>
        <fullName evidence="2">Uncharacterized protein</fullName>
    </submittedName>
</protein>
<feature type="compositionally biased region" description="Basic residues" evidence="1">
    <location>
        <begin position="134"/>
        <end position="144"/>
    </location>
</feature>
<keyword evidence="3" id="KW-1185">Reference proteome</keyword>
<proteinExistence type="predicted"/>
<name>A0AAU9CTB0_9BACT</name>
<dbReference type="AlphaFoldDB" id="A0AAU9CTB0"/>